<accession>A0ABN7WYE7</accession>
<proteinExistence type="predicted"/>
<dbReference type="Proteomes" id="UP000789901">
    <property type="component" value="Unassembled WGS sequence"/>
</dbReference>
<evidence type="ECO:0000313" key="1">
    <source>
        <dbReference type="EMBL" id="CAG8843183.1"/>
    </source>
</evidence>
<dbReference type="EMBL" id="CAJVQB010071532">
    <property type="protein sequence ID" value="CAG8843183.1"/>
    <property type="molecule type" value="Genomic_DNA"/>
</dbReference>
<comment type="caution">
    <text evidence="1">The sequence shown here is derived from an EMBL/GenBank/DDBJ whole genome shotgun (WGS) entry which is preliminary data.</text>
</comment>
<gene>
    <name evidence="1" type="ORF">GMARGA_LOCUS36406</name>
</gene>
<feature type="non-terminal residue" evidence="1">
    <location>
        <position position="1"/>
    </location>
</feature>
<reference evidence="1 2" key="1">
    <citation type="submission" date="2021-06" db="EMBL/GenBank/DDBJ databases">
        <authorList>
            <person name="Kallberg Y."/>
            <person name="Tangrot J."/>
            <person name="Rosling A."/>
        </authorList>
    </citation>
    <scope>NUCLEOTIDE SEQUENCE [LARGE SCALE GENOMIC DNA]</scope>
    <source>
        <strain evidence="1 2">120-4 pot B 10/14</strain>
    </source>
</reference>
<name>A0ABN7WYE7_GIGMA</name>
<keyword evidence="2" id="KW-1185">Reference proteome</keyword>
<protein>
    <submittedName>
        <fullName evidence="1">30232_t:CDS:1</fullName>
    </submittedName>
</protein>
<organism evidence="1 2">
    <name type="scientific">Gigaspora margarita</name>
    <dbReference type="NCBI Taxonomy" id="4874"/>
    <lineage>
        <taxon>Eukaryota</taxon>
        <taxon>Fungi</taxon>
        <taxon>Fungi incertae sedis</taxon>
        <taxon>Mucoromycota</taxon>
        <taxon>Glomeromycotina</taxon>
        <taxon>Glomeromycetes</taxon>
        <taxon>Diversisporales</taxon>
        <taxon>Gigasporaceae</taxon>
        <taxon>Gigaspora</taxon>
    </lineage>
</organism>
<evidence type="ECO:0000313" key="2">
    <source>
        <dbReference type="Proteomes" id="UP000789901"/>
    </source>
</evidence>
<sequence length="60" mass="6934">PKNPIEKIWILLDLELEIFTQNQPDATTFTKSTSITKFKELVTKTAKKFAKENNVPEIIE</sequence>